<accession>A0ABV9DRU2</accession>
<dbReference type="Gene3D" id="3.30.460.10">
    <property type="entry name" value="Beta Polymerase, domain 2"/>
    <property type="match status" value="1"/>
</dbReference>
<dbReference type="InterPro" id="IPR007685">
    <property type="entry name" value="RelA_SpoT"/>
</dbReference>
<proteinExistence type="predicted"/>
<protein>
    <submittedName>
        <fullName evidence="2">GTP pyrophosphokinase family protein</fullName>
    </submittedName>
</protein>
<dbReference type="RefSeq" id="WP_378572195.1">
    <property type="nucleotide sequence ID" value="NZ_JBHSFQ010000004.1"/>
</dbReference>
<dbReference type="PANTHER" id="PTHR47837">
    <property type="entry name" value="GTP PYROPHOSPHOKINASE YJBM"/>
    <property type="match status" value="1"/>
</dbReference>
<reference evidence="3" key="1">
    <citation type="journal article" date="2019" name="Int. J. Syst. Evol. Microbiol.">
        <title>The Global Catalogue of Microorganisms (GCM) 10K type strain sequencing project: providing services to taxonomists for standard genome sequencing and annotation.</title>
        <authorList>
            <consortium name="The Broad Institute Genomics Platform"/>
            <consortium name="The Broad Institute Genome Sequencing Center for Infectious Disease"/>
            <person name="Wu L."/>
            <person name="Ma J."/>
        </authorList>
    </citation>
    <scope>NUCLEOTIDE SEQUENCE [LARGE SCALE GENOMIC DNA]</scope>
    <source>
        <strain evidence="3">XZYJ18</strain>
    </source>
</reference>
<dbReference type="Proteomes" id="UP001595923">
    <property type="component" value="Unassembled WGS sequence"/>
</dbReference>
<dbReference type="SMART" id="SM00954">
    <property type="entry name" value="RelA_SpoT"/>
    <property type="match status" value="1"/>
</dbReference>
<evidence type="ECO:0000313" key="3">
    <source>
        <dbReference type="Proteomes" id="UP001595923"/>
    </source>
</evidence>
<organism evidence="2 3">
    <name type="scientific">Nocardiopsis mangrovi</name>
    <dbReference type="NCBI Taxonomy" id="1179818"/>
    <lineage>
        <taxon>Bacteria</taxon>
        <taxon>Bacillati</taxon>
        <taxon>Actinomycetota</taxon>
        <taxon>Actinomycetes</taxon>
        <taxon>Streptosporangiales</taxon>
        <taxon>Nocardiopsidaceae</taxon>
        <taxon>Nocardiopsis</taxon>
    </lineage>
</organism>
<gene>
    <name evidence="2" type="ORF">ACFO4E_06940</name>
</gene>
<dbReference type="Pfam" id="PF04607">
    <property type="entry name" value="RelA_SpoT"/>
    <property type="match status" value="1"/>
</dbReference>
<comment type="caution">
    <text evidence="2">The sequence shown here is derived from an EMBL/GenBank/DDBJ whole genome shotgun (WGS) entry which is preliminary data.</text>
</comment>
<evidence type="ECO:0000259" key="1">
    <source>
        <dbReference type="SMART" id="SM00954"/>
    </source>
</evidence>
<evidence type="ECO:0000313" key="2">
    <source>
        <dbReference type="EMBL" id="MFC4561586.1"/>
    </source>
</evidence>
<dbReference type="InterPro" id="IPR052366">
    <property type="entry name" value="GTP_Pyrophosphokinase"/>
</dbReference>
<name>A0ABV9DRU2_9ACTN</name>
<dbReference type="SUPFAM" id="SSF81301">
    <property type="entry name" value="Nucleotidyltransferase"/>
    <property type="match status" value="1"/>
</dbReference>
<dbReference type="CDD" id="cd05399">
    <property type="entry name" value="NT_Rel-Spo_like"/>
    <property type="match status" value="1"/>
</dbReference>
<keyword evidence="3" id="KW-1185">Reference proteome</keyword>
<dbReference type="EMBL" id="JBHSFQ010000004">
    <property type="protein sequence ID" value="MFC4561586.1"/>
    <property type="molecule type" value="Genomic_DNA"/>
</dbReference>
<dbReference type="InterPro" id="IPR043519">
    <property type="entry name" value="NT_sf"/>
</dbReference>
<dbReference type="Gene3D" id="1.10.287.860">
    <property type="entry name" value="Nucleotidyltransferase"/>
    <property type="match status" value="1"/>
</dbReference>
<sequence>MTNDAASADPHRAGGPLADLDPALLGDLTQLRTEFTRFMLQYRFGVDEVITKIGILREEFRLLHDYNPIEHVGSRLKSPESIIAKVARKGSDPSFEAIRESITDIAGVRLTCSFTSDVYRLFDMLTSQSDLTVIEVKDYIAHPKPNGYRSLHALVKVPVFLSDGAVQVTVELQFRTIAMDFWASLEHKIFYKYRREVPREVVDHLTEAAETANRLDSLMEDLHQRVHAGGIGVPGPDDHLVPTDAVLERFHAIRAHREHG</sequence>
<dbReference type="PANTHER" id="PTHR47837:SF2">
    <property type="entry name" value="GTP PYROPHOSPHOKINASE YWAC"/>
    <property type="match status" value="1"/>
</dbReference>
<feature type="domain" description="RelA/SpoT" evidence="1">
    <location>
        <begin position="74"/>
        <end position="197"/>
    </location>
</feature>